<name>A0ABP0K085_9DINO</name>
<dbReference type="Gene3D" id="1.25.10.10">
    <property type="entry name" value="Leucine-rich Repeat Variant"/>
    <property type="match status" value="1"/>
</dbReference>
<evidence type="ECO:0000313" key="8">
    <source>
        <dbReference type="EMBL" id="CAK9020156.1"/>
    </source>
</evidence>
<dbReference type="Proteomes" id="UP001642484">
    <property type="component" value="Unassembled WGS sequence"/>
</dbReference>
<evidence type="ECO:0000313" key="9">
    <source>
        <dbReference type="EMBL" id="CAK9020222.1"/>
    </source>
</evidence>
<dbReference type="SUPFAM" id="SSF48371">
    <property type="entry name" value="ARM repeat"/>
    <property type="match status" value="1"/>
</dbReference>
<feature type="compositionally biased region" description="Acidic residues" evidence="6">
    <location>
        <begin position="801"/>
        <end position="814"/>
    </location>
</feature>
<dbReference type="InterPro" id="IPR011989">
    <property type="entry name" value="ARM-like"/>
</dbReference>
<comment type="subcellular location">
    <subcellularLocation>
        <location evidence="1">Cytoplasm</location>
    </subcellularLocation>
</comment>
<dbReference type="EMBL" id="CAXAMN010007058">
    <property type="protein sequence ID" value="CAK9020222.1"/>
    <property type="molecule type" value="Genomic_DNA"/>
</dbReference>
<proteinExistence type="predicted"/>
<evidence type="ECO:0000256" key="2">
    <source>
        <dbReference type="ARBA" id="ARBA00022448"/>
    </source>
</evidence>
<keyword evidence="2" id="KW-0813">Transport</keyword>
<evidence type="ECO:0000259" key="7">
    <source>
        <dbReference type="Pfam" id="PF25574"/>
    </source>
</evidence>
<protein>
    <recommendedName>
        <fullName evidence="7">Importin subunit beta-1/Transportin-1-like TPR repeats domain-containing protein</fullName>
    </recommendedName>
</protein>
<evidence type="ECO:0000256" key="1">
    <source>
        <dbReference type="ARBA" id="ARBA00004496"/>
    </source>
</evidence>
<evidence type="ECO:0000256" key="6">
    <source>
        <dbReference type="SAM" id="MobiDB-lite"/>
    </source>
</evidence>
<feature type="region of interest" description="Disordered" evidence="6">
    <location>
        <begin position="781"/>
        <end position="817"/>
    </location>
</feature>
<keyword evidence="3" id="KW-0963">Cytoplasm</keyword>
<accession>A0ABP0K085</accession>
<dbReference type="PANTHER" id="PTHR10527">
    <property type="entry name" value="IMPORTIN BETA"/>
    <property type="match status" value="1"/>
</dbReference>
<gene>
    <name evidence="8" type="ORF">CCMP2556_LOCUS13952</name>
    <name evidence="9" type="ORF">CCMP2556_LOCUS13979</name>
</gene>
<dbReference type="InterPro" id="IPR040122">
    <property type="entry name" value="Importin_beta"/>
</dbReference>
<evidence type="ECO:0000313" key="10">
    <source>
        <dbReference type="Proteomes" id="UP001642484"/>
    </source>
</evidence>
<dbReference type="InterPro" id="IPR016024">
    <property type="entry name" value="ARM-type_fold"/>
</dbReference>
<reference evidence="8 10" key="1">
    <citation type="submission" date="2024-02" db="EMBL/GenBank/DDBJ databases">
        <authorList>
            <person name="Chen Y."/>
            <person name="Shah S."/>
            <person name="Dougan E. K."/>
            <person name="Thang M."/>
            <person name="Chan C."/>
        </authorList>
    </citation>
    <scope>NUCLEOTIDE SEQUENCE [LARGE SCALE GENOMIC DNA]</scope>
</reference>
<keyword evidence="10" id="KW-1185">Reference proteome</keyword>
<evidence type="ECO:0000256" key="5">
    <source>
        <dbReference type="ARBA" id="ARBA00022927"/>
    </source>
</evidence>
<evidence type="ECO:0000256" key="3">
    <source>
        <dbReference type="ARBA" id="ARBA00022490"/>
    </source>
</evidence>
<keyword evidence="5" id="KW-0653">Protein transport</keyword>
<sequence>MTELDVAHFLRLLELLRCPDNSTRSDAEKRYVAACQTDPAHVFACLAHCLAHHDDVIRIQAATLLRRAATVATGPEDPWPKAVHVHAAIRINLIKAIARESCSPVRRTLVAAIAVISEAGPWPELVPMVFDLANENVEAAICLLGELVGRHVEEIMSHSQTMSIIHQGLTSKTLAASAIVLVSQIVGAHQGELKWKTGVASALQQVLPQLEGALALLTEEQSPNLPEALQALIMLAEHQPSFFKSRYQIWIEIMLKLALSPVHPSVRMLSFEWVASLVASAKGLVKAVPDLPSKALTVAFLFLSELEEDEEAERLCKEGEAKVDFLVKNFTFNVAKSPLASLTLRYARSPSWKERTAAALAIRAAGEYADEISADQMTEALLQLTTDPHCRVGSAAFFALGQLCHDRGSNFNQEWCEKFMPAFARGCQEKEVLIARKAIGALESHLHQCSSHEISRFSSMLVNVLVLKLQSSDTNIVVAALEALGALAIAVDDGFDDCYDSLAPLLLRALESTSKDHIHSTIREKAFECISLMGFAVTKEKFAPLAAAALKSLAPKRESDVIDASIDVCELSDCSRDSIQRMCKVLGVDFGHFLPLLVPSILGSLDQLEAFTTDIQGAEDDLVVQLDTSTFRVRTGQLTEAVALIKLLEVLMKHTAECFLQFVLPTSRVLVKLLSQSPSVFTSELREGIYPTWAELVSLKGLDLETKRILVQSFVEKLALDIMNSEEADDIASMARALALIIDRARHEDGTLPGATAQVTAQQVTDLCGLAVSEIAKSFQREGAGPVEGETSKRETSWSGSDEEEEGDDEDENEEHQCRTGLLSIITSCMKADPQAFLSSAWPSLLSLLQQWFGKPRGAGGTKLALRLACEICHLGEDAASAWPTFMTQVVVALSSDREERRWAARGVAWAARSEAFAPWALPAAERLRPRELRSDGEIAALVQLCLSHSSALADTCSDCWRSCFAALPLKADLAESRRLNNQIFAQVESGAIQGISAARAVGYLSEVYGNKDVCDQDLQAKFLASLASMPLKTYSDLLSVLTVKQRKRLEGLLGR</sequence>
<keyword evidence="4" id="KW-0677">Repeat</keyword>
<comment type="caution">
    <text evidence="8">The sequence shown here is derived from an EMBL/GenBank/DDBJ whole genome shotgun (WGS) entry which is preliminary data.</text>
</comment>
<dbReference type="InterPro" id="IPR058584">
    <property type="entry name" value="IMB1_TNPO1-like_TPR"/>
</dbReference>
<dbReference type="Pfam" id="PF25574">
    <property type="entry name" value="TPR_IMB1"/>
    <property type="match status" value="1"/>
</dbReference>
<evidence type="ECO:0000256" key="4">
    <source>
        <dbReference type="ARBA" id="ARBA00022737"/>
    </source>
</evidence>
<dbReference type="EMBL" id="CAXAMN010007047">
    <property type="protein sequence ID" value="CAK9020156.1"/>
    <property type="molecule type" value="Genomic_DNA"/>
</dbReference>
<organism evidence="8 10">
    <name type="scientific">Durusdinium trenchii</name>
    <dbReference type="NCBI Taxonomy" id="1381693"/>
    <lineage>
        <taxon>Eukaryota</taxon>
        <taxon>Sar</taxon>
        <taxon>Alveolata</taxon>
        <taxon>Dinophyceae</taxon>
        <taxon>Suessiales</taxon>
        <taxon>Symbiodiniaceae</taxon>
        <taxon>Durusdinium</taxon>
    </lineage>
</organism>
<feature type="domain" description="Importin subunit beta-1/Transportin-1-like TPR repeats" evidence="7">
    <location>
        <begin position="373"/>
        <end position="510"/>
    </location>
</feature>